<reference evidence="6" key="1">
    <citation type="submission" date="2022-09" db="EMBL/GenBank/DDBJ databases">
        <authorList>
            <person name="Vucak M."/>
            <person name="Davison A.J."/>
        </authorList>
    </citation>
    <scope>NUCLEOTIDE SEQUENCE</scope>
    <source>
        <strain evidence="2">Mnat18</strain>
        <strain evidence="3">Mnat19</strain>
        <strain evidence="6">Mnat2</strain>
        <strain evidence="4">Mnat29</strain>
        <strain evidence="5">Mnat33</strain>
    </source>
</reference>
<protein>
    <submittedName>
        <fullName evidence="6">Tegument protein UL14</fullName>
    </submittedName>
</protein>
<evidence type="ECO:0000313" key="5">
    <source>
        <dbReference type="EMBL" id="WEG69646.1"/>
    </source>
</evidence>
<dbReference type="Pfam" id="PF10867">
    <property type="entry name" value="DUF2664"/>
    <property type="match status" value="1"/>
</dbReference>
<evidence type="ECO:0000313" key="4">
    <source>
        <dbReference type="EMBL" id="WEG69370.1"/>
    </source>
</evidence>
<dbReference type="InterPro" id="IPR022614">
    <property type="entry name" value="Herpesvirus_UL96"/>
</dbReference>
<dbReference type="EMBL" id="OP429139">
    <property type="protein sequence ID" value="WEG71320.1"/>
    <property type="molecule type" value="Genomic_DNA"/>
</dbReference>
<dbReference type="EMBL" id="OP429127">
    <property type="protein sequence ID" value="WEG69646.1"/>
    <property type="molecule type" value="Genomic_DNA"/>
</dbReference>
<comment type="similarity">
    <text evidence="1">Belongs to the herpesviridae UL96 family.</text>
</comment>
<reference evidence="6" key="2">
    <citation type="submission" date="2023-06" db="EMBL/GenBank/DDBJ databases">
        <title>Isolation and genome sequencing of cytomegaloviruses from Natal multimammate mice (Mastomys natalensis).</title>
        <authorList>
            <person name="Jarvis M.A."/>
            <person name="Davison A.J."/>
        </authorList>
    </citation>
    <scope>NUCLEOTIDE SEQUENCE</scope>
    <source>
        <strain evidence="2">Mnat18</strain>
        <strain evidence="3">Mnat19</strain>
        <strain evidence="6">Mnat2</strain>
        <strain evidence="4">Mnat29</strain>
        <strain evidence="5">Mnat33</strain>
    </source>
</reference>
<organism evidence="6">
    <name type="scientific">Mastomys natalensis cytomegalovirus 2</name>
    <dbReference type="NCBI Taxonomy" id="2973540"/>
    <lineage>
        <taxon>Viruses</taxon>
        <taxon>Duplodnaviria</taxon>
        <taxon>Heunggongvirae</taxon>
        <taxon>Peploviricota</taxon>
        <taxon>Herviviricetes</taxon>
        <taxon>Herpesvirales</taxon>
        <taxon>Orthoherpesviridae</taxon>
        <taxon>Betaherpesvirinae</taxon>
        <taxon>Muromegalovirus</taxon>
    </lineage>
</organism>
<dbReference type="EMBL" id="OP429141">
    <property type="protein sequence ID" value="WEG71599.1"/>
    <property type="molecule type" value="Genomic_DNA"/>
</dbReference>
<dbReference type="EMBL" id="OP429124">
    <property type="protein sequence ID" value="WEG69231.1"/>
    <property type="molecule type" value="Genomic_DNA"/>
</dbReference>
<gene>
    <name evidence="6" type="primary">M96</name>
</gene>
<sequence length="119" mass="13457">MTNKLSKSGDNCVMKDALRADLENTQFKFFVQAFGNEHPLSRMQRVRLADARTRLVIREARRTAQDVAAAITARKLEMGDVASRNSISRDVDVLVDAVAEMKDETEDFREVFTSSQCDE</sequence>
<dbReference type="EMBL" id="OP429126">
    <property type="protein sequence ID" value="WEG69508.1"/>
    <property type="molecule type" value="Genomic_DNA"/>
</dbReference>
<evidence type="ECO:0000256" key="1">
    <source>
        <dbReference type="ARBA" id="ARBA00009912"/>
    </source>
</evidence>
<evidence type="ECO:0000313" key="2">
    <source>
        <dbReference type="EMBL" id="WEG69093.1"/>
    </source>
</evidence>
<proteinExistence type="inferred from homology"/>
<accession>A0A9Y1IR67</accession>
<name>A0A9Y1IR67_9BETA</name>
<evidence type="ECO:0000313" key="6">
    <source>
        <dbReference type="EMBL" id="WEG71599.1"/>
    </source>
</evidence>
<evidence type="ECO:0000313" key="3">
    <source>
        <dbReference type="EMBL" id="WEG69231.1"/>
    </source>
</evidence>
<dbReference type="EMBL" id="OP429125">
    <property type="protein sequence ID" value="WEG69370.1"/>
    <property type="molecule type" value="Genomic_DNA"/>
</dbReference>
<dbReference type="EMBL" id="OP429123">
    <property type="protein sequence ID" value="WEG69093.1"/>
    <property type="molecule type" value="Genomic_DNA"/>
</dbReference>